<proteinExistence type="predicted"/>
<dbReference type="Pfam" id="PF00397">
    <property type="entry name" value="WW"/>
    <property type="match status" value="1"/>
</dbReference>
<reference evidence="3" key="1">
    <citation type="submission" date="2021-02" db="EMBL/GenBank/DDBJ databases">
        <authorList>
            <person name="Dougan E. K."/>
            <person name="Rhodes N."/>
            <person name="Thang M."/>
            <person name="Chan C."/>
        </authorList>
    </citation>
    <scope>NUCLEOTIDE SEQUENCE</scope>
</reference>
<feature type="compositionally biased region" description="Basic and acidic residues" evidence="1">
    <location>
        <begin position="239"/>
        <end position="264"/>
    </location>
</feature>
<protein>
    <recommendedName>
        <fullName evidence="2">WW domain-containing protein</fullName>
    </recommendedName>
</protein>
<accession>A0A813JLP9</accession>
<dbReference type="GO" id="GO:0003723">
    <property type="term" value="F:RNA binding"/>
    <property type="evidence" value="ECO:0007669"/>
    <property type="project" value="TreeGrafter"/>
</dbReference>
<feature type="compositionally biased region" description="Basic and acidic residues" evidence="1">
    <location>
        <begin position="292"/>
        <end position="301"/>
    </location>
</feature>
<dbReference type="Proteomes" id="UP000626109">
    <property type="component" value="Unassembled WGS sequence"/>
</dbReference>
<feature type="region of interest" description="Disordered" evidence="1">
    <location>
        <begin position="130"/>
        <end position="156"/>
    </location>
</feature>
<dbReference type="PANTHER" id="PTHR13173:SF10">
    <property type="entry name" value="WW DOMAIN-BINDING PROTEIN 4"/>
    <property type="match status" value="1"/>
</dbReference>
<dbReference type="PANTHER" id="PTHR13173">
    <property type="entry name" value="WW DOMAIN BINDING PROTEIN 4"/>
    <property type="match status" value="1"/>
</dbReference>
<dbReference type="InterPro" id="IPR040023">
    <property type="entry name" value="WBP4"/>
</dbReference>
<sequence length="331" mass="37228">MTEWWVSQKKHFCDYCKVWTGGHLWQISKHEEGRMHKEKKELKLTTVRQNEKDKTKNEKDLRESLVAIERAAAAAMGLEMPTDEAMTEFLGKEPDTGAPKGSRPIDKRLDKFFGEDEALMTVEQHLEAKRKRMGEVKKVYSSSSSKDPGKSEKETALTALAAVGAASAPPSNSPWTVVTDPATDHVYYYNQTTGVSSWEKPADFGLDLSAPPPPPKEKKPPPPPAKKKQDTEGIAGGWEEVKPQDSMWDRPEEQKAAQEFREDRDSDEEMANPLGNLKAELMGRRGTWATEDLEKHEKETFQKSSLSKGNASFPIKAKKASGIRKRERDDD</sequence>
<dbReference type="SMART" id="SM00456">
    <property type="entry name" value="WW"/>
    <property type="match status" value="1"/>
</dbReference>
<organism evidence="3 4">
    <name type="scientific">Polarella glacialis</name>
    <name type="common">Dinoflagellate</name>
    <dbReference type="NCBI Taxonomy" id="89957"/>
    <lineage>
        <taxon>Eukaryota</taxon>
        <taxon>Sar</taxon>
        <taxon>Alveolata</taxon>
        <taxon>Dinophyceae</taxon>
        <taxon>Suessiales</taxon>
        <taxon>Suessiaceae</taxon>
        <taxon>Polarella</taxon>
    </lineage>
</organism>
<name>A0A813JLP9_POLGL</name>
<evidence type="ECO:0000259" key="2">
    <source>
        <dbReference type="PROSITE" id="PS50020"/>
    </source>
</evidence>
<feature type="domain" description="WW" evidence="2">
    <location>
        <begin position="169"/>
        <end position="203"/>
    </location>
</feature>
<dbReference type="SUPFAM" id="SSF51045">
    <property type="entry name" value="WW domain"/>
    <property type="match status" value="1"/>
</dbReference>
<dbReference type="Gene3D" id="2.20.70.10">
    <property type="match status" value="1"/>
</dbReference>
<feature type="region of interest" description="Disordered" evidence="1">
    <location>
        <begin position="197"/>
        <end position="331"/>
    </location>
</feature>
<evidence type="ECO:0000313" key="4">
    <source>
        <dbReference type="Proteomes" id="UP000626109"/>
    </source>
</evidence>
<evidence type="ECO:0000256" key="1">
    <source>
        <dbReference type="SAM" id="MobiDB-lite"/>
    </source>
</evidence>
<dbReference type="PROSITE" id="PS50020">
    <property type="entry name" value="WW_DOMAIN_2"/>
    <property type="match status" value="1"/>
</dbReference>
<dbReference type="AlphaFoldDB" id="A0A813JLP9"/>
<dbReference type="GO" id="GO:0071011">
    <property type="term" value="C:precatalytic spliceosome"/>
    <property type="evidence" value="ECO:0007669"/>
    <property type="project" value="TreeGrafter"/>
</dbReference>
<dbReference type="InterPro" id="IPR036020">
    <property type="entry name" value="WW_dom_sf"/>
</dbReference>
<comment type="caution">
    <text evidence="3">The sequence shown here is derived from an EMBL/GenBank/DDBJ whole genome shotgun (WGS) entry which is preliminary data.</text>
</comment>
<gene>
    <name evidence="3" type="ORF">PGLA2088_LOCUS21754</name>
</gene>
<evidence type="ECO:0000313" key="3">
    <source>
        <dbReference type="EMBL" id="CAE8680157.1"/>
    </source>
</evidence>
<dbReference type="GO" id="GO:0000398">
    <property type="term" value="P:mRNA splicing, via spliceosome"/>
    <property type="evidence" value="ECO:0007669"/>
    <property type="project" value="InterPro"/>
</dbReference>
<dbReference type="PROSITE" id="PS01159">
    <property type="entry name" value="WW_DOMAIN_1"/>
    <property type="match status" value="1"/>
</dbReference>
<dbReference type="CDD" id="cd00201">
    <property type="entry name" value="WW"/>
    <property type="match status" value="1"/>
</dbReference>
<dbReference type="EMBL" id="CAJNNW010025827">
    <property type="protein sequence ID" value="CAE8680157.1"/>
    <property type="molecule type" value="Genomic_DNA"/>
</dbReference>
<dbReference type="InterPro" id="IPR001202">
    <property type="entry name" value="WW_dom"/>
</dbReference>